<evidence type="ECO:0000313" key="2">
    <source>
        <dbReference type="EMBL" id="KKL08651.1"/>
    </source>
</evidence>
<gene>
    <name evidence="2" type="ORF">LCGC14_2573740</name>
</gene>
<protein>
    <recommendedName>
        <fullName evidence="1">SCP2 domain-containing protein</fullName>
    </recommendedName>
</protein>
<dbReference type="EMBL" id="LAZR01042797">
    <property type="protein sequence ID" value="KKL08651.1"/>
    <property type="molecule type" value="Genomic_DNA"/>
</dbReference>
<feature type="non-terminal residue" evidence="2">
    <location>
        <position position="1"/>
    </location>
</feature>
<sequence>WYEELKGLLNRNEEIQKNAPRGKLTALAEMRGDGQSPYLADGQKLYFVVHLDDGKCTDYHEVAEPPPRRDFDFIFELPATVFEGVASGQVDPVGAGLKGAIKITGDMRILIKHAELVNVLQEVYARDVETTWPKGSPPY</sequence>
<dbReference type="Gene3D" id="3.30.1050.10">
    <property type="entry name" value="SCP2 sterol-binding domain"/>
    <property type="match status" value="1"/>
</dbReference>
<dbReference type="AlphaFoldDB" id="A0A0F9CSP7"/>
<dbReference type="InterPro" id="IPR003033">
    <property type="entry name" value="SCP2_sterol-bd_dom"/>
</dbReference>
<dbReference type="InterPro" id="IPR036527">
    <property type="entry name" value="SCP2_sterol-bd_dom_sf"/>
</dbReference>
<dbReference type="Pfam" id="PF02036">
    <property type="entry name" value="SCP2"/>
    <property type="match status" value="1"/>
</dbReference>
<organism evidence="2">
    <name type="scientific">marine sediment metagenome</name>
    <dbReference type="NCBI Taxonomy" id="412755"/>
    <lineage>
        <taxon>unclassified sequences</taxon>
        <taxon>metagenomes</taxon>
        <taxon>ecological metagenomes</taxon>
    </lineage>
</organism>
<reference evidence="2" key="1">
    <citation type="journal article" date="2015" name="Nature">
        <title>Complex archaea that bridge the gap between prokaryotes and eukaryotes.</title>
        <authorList>
            <person name="Spang A."/>
            <person name="Saw J.H."/>
            <person name="Jorgensen S.L."/>
            <person name="Zaremba-Niedzwiedzka K."/>
            <person name="Martijn J."/>
            <person name="Lind A.E."/>
            <person name="van Eijk R."/>
            <person name="Schleper C."/>
            <person name="Guy L."/>
            <person name="Ettema T.J."/>
        </authorList>
    </citation>
    <scope>NUCLEOTIDE SEQUENCE</scope>
</reference>
<evidence type="ECO:0000259" key="1">
    <source>
        <dbReference type="Pfam" id="PF02036"/>
    </source>
</evidence>
<accession>A0A0F9CSP7</accession>
<feature type="domain" description="SCP2" evidence="1">
    <location>
        <begin position="41"/>
        <end position="116"/>
    </location>
</feature>
<comment type="caution">
    <text evidence="2">The sequence shown here is derived from an EMBL/GenBank/DDBJ whole genome shotgun (WGS) entry which is preliminary data.</text>
</comment>
<dbReference type="SUPFAM" id="SSF55718">
    <property type="entry name" value="SCP-like"/>
    <property type="match status" value="1"/>
</dbReference>
<name>A0A0F9CSP7_9ZZZZ</name>
<proteinExistence type="predicted"/>